<name>A0A4R2JRT3_9PSEU</name>
<accession>A0A4R2JRT3</accession>
<sequence length="114" mass="12551">MWIALPDTDYVFYAKGASALHQQNIILHEIGHLLCDHSLHDGSADLTALFSHLDPEKVRQVLLRSRYSTPQEQEAEMVAALILEEAGWSPGTALPYGALGKLTIAFGLPRRGTQ</sequence>
<gene>
    <name evidence="1" type="ORF">EV192_102401</name>
</gene>
<reference evidence="1 2" key="1">
    <citation type="submission" date="2019-03" db="EMBL/GenBank/DDBJ databases">
        <title>Genomic Encyclopedia of Type Strains, Phase IV (KMG-IV): sequencing the most valuable type-strain genomes for metagenomic binning, comparative biology and taxonomic classification.</title>
        <authorList>
            <person name="Goeker M."/>
        </authorList>
    </citation>
    <scope>NUCLEOTIDE SEQUENCE [LARGE SCALE GENOMIC DNA]</scope>
    <source>
        <strain evidence="1 2">DSM 45934</strain>
    </source>
</reference>
<dbReference type="Proteomes" id="UP000295680">
    <property type="component" value="Unassembled WGS sequence"/>
</dbReference>
<comment type="caution">
    <text evidence="1">The sequence shown here is derived from an EMBL/GenBank/DDBJ whole genome shotgun (WGS) entry which is preliminary data.</text>
</comment>
<dbReference type="AlphaFoldDB" id="A0A4R2JRT3"/>
<proteinExistence type="predicted"/>
<protein>
    <recommendedName>
        <fullName evidence="3">IrrE N-terminal-like domain-containing protein</fullName>
    </recommendedName>
</protein>
<dbReference type="EMBL" id="SLWS01000002">
    <property type="protein sequence ID" value="TCO62264.1"/>
    <property type="molecule type" value="Genomic_DNA"/>
</dbReference>
<evidence type="ECO:0000313" key="2">
    <source>
        <dbReference type="Proteomes" id="UP000295680"/>
    </source>
</evidence>
<evidence type="ECO:0000313" key="1">
    <source>
        <dbReference type="EMBL" id="TCO62264.1"/>
    </source>
</evidence>
<evidence type="ECO:0008006" key="3">
    <source>
        <dbReference type="Google" id="ProtNLM"/>
    </source>
</evidence>
<keyword evidence="2" id="KW-1185">Reference proteome</keyword>
<organism evidence="1 2">
    <name type="scientific">Actinocrispum wychmicini</name>
    <dbReference type="NCBI Taxonomy" id="1213861"/>
    <lineage>
        <taxon>Bacteria</taxon>
        <taxon>Bacillati</taxon>
        <taxon>Actinomycetota</taxon>
        <taxon>Actinomycetes</taxon>
        <taxon>Pseudonocardiales</taxon>
        <taxon>Pseudonocardiaceae</taxon>
        <taxon>Actinocrispum</taxon>
    </lineage>
</organism>